<feature type="region of interest" description="Disordered" evidence="1">
    <location>
        <begin position="1"/>
        <end position="29"/>
    </location>
</feature>
<gene>
    <name evidence="3" type="ORF">BDV95DRAFT_208540</name>
</gene>
<keyword evidence="2" id="KW-1133">Transmembrane helix</keyword>
<keyword evidence="2" id="KW-0812">Transmembrane</keyword>
<keyword evidence="4" id="KW-1185">Reference proteome</keyword>
<protein>
    <submittedName>
        <fullName evidence="3">Uncharacterized protein</fullName>
    </submittedName>
</protein>
<evidence type="ECO:0000256" key="2">
    <source>
        <dbReference type="SAM" id="Phobius"/>
    </source>
</evidence>
<dbReference type="EMBL" id="JAADJZ010000028">
    <property type="protein sequence ID" value="KAF2866339.1"/>
    <property type="molecule type" value="Genomic_DNA"/>
</dbReference>
<feature type="transmembrane region" description="Helical" evidence="2">
    <location>
        <begin position="254"/>
        <end position="276"/>
    </location>
</feature>
<dbReference type="OrthoDB" id="2150604at2759"/>
<dbReference type="Proteomes" id="UP000481861">
    <property type="component" value="Unassembled WGS sequence"/>
</dbReference>
<reference evidence="3 4" key="1">
    <citation type="submission" date="2020-01" db="EMBL/GenBank/DDBJ databases">
        <authorList>
            <consortium name="DOE Joint Genome Institute"/>
            <person name="Haridas S."/>
            <person name="Albert R."/>
            <person name="Binder M."/>
            <person name="Bloem J."/>
            <person name="Labutti K."/>
            <person name="Salamov A."/>
            <person name="Andreopoulos B."/>
            <person name="Baker S.E."/>
            <person name="Barry K."/>
            <person name="Bills G."/>
            <person name="Bluhm B.H."/>
            <person name="Cannon C."/>
            <person name="Castanera R."/>
            <person name="Culley D.E."/>
            <person name="Daum C."/>
            <person name="Ezra D."/>
            <person name="Gonzalez J.B."/>
            <person name="Henrissat B."/>
            <person name="Kuo A."/>
            <person name="Liang C."/>
            <person name="Lipzen A."/>
            <person name="Lutzoni F."/>
            <person name="Magnuson J."/>
            <person name="Mondo S."/>
            <person name="Nolan M."/>
            <person name="Ohm R."/>
            <person name="Pangilinan J."/>
            <person name="Park H.-J.H."/>
            <person name="Ramirez L."/>
            <person name="Alfaro M."/>
            <person name="Sun H."/>
            <person name="Tritt A."/>
            <person name="Yoshinaga Y."/>
            <person name="Zwiers L.-H.L."/>
            <person name="Turgeon B.G."/>
            <person name="Goodwin S.B."/>
            <person name="Spatafora J.W."/>
            <person name="Crous P.W."/>
            <person name="Grigoriev I.V."/>
        </authorList>
    </citation>
    <scope>NUCLEOTIDE SEQUENCE [LARGE SCALE GENOMIC DNA]</scope>
    <source>
        <strain evidence="3 4">CBS 611.86</strain>
    </source>
</reference>
<name>A0A7C8M2S2_9PLEO</name>
<evidence type="ECO:0000313" key="3">
    <source>
        <dbReference type="EMBL" id="KAF2866339.1"/>
    </source>
</evidence>
<comment type="caution">
    <text evidence="3">The sequence shown here is derived from an EMBL/GenBank/DDBJ whole genome shotgun (WGS) entry which is preliminary data.</text>
</comment>
<keyword evidence="2" id="KW-0472">Membrane</keyword>
<accession>A0A7C8M2S2</accession>
<feature type="transmembrane region" description="Helical" evidence="2">
    <location>
        <begin position="215"/>
        <end position="234"/>
    </location>
</feature>
<evidence type="ECO:0000313" key="4">
    <source>
        <dbReference type="Proteomes" id="UP000481861"/>
    </source>
</evidence>
<sequence length="282" mass="31622">MTYADVEEAHESTPMLGENGSGSRSNSKKRSSSMISHVLEFFGGGIYAPSSTTYEPIEILLNTEDEKERDRLTEMWKDNKLSELNFVGVVVCIALPDTRRPRILLHVTMCEPWKGSALLAGVLTSTGSWPDILPGNGPSPWPVRTSWYCGIILALFSILTAADQTVRLHRLASHRDGLRNIRNLLANSQGRKRRLKKSGRVQASSMQILTWQMPVMFLTTATICMIVGMFLHVWSATRYLEHAGWWNEHSKVALTYTIVATISIALFFTGQVTFYAPDDDQE</sequence>
<organism evidence="3 4">
    <name type="scientific">Massariosphaeria phaeospora</name>
    <dbReference type="NCBI Taxonomy" id="100035"/>
    <lineage>
        <taxon>Eukaryota</taxon>
        <taxon>Fungi</taxon>
        <taxon>Dikarya</taxon>
        <taxon>Ascomycota</taxon>
        <taxon>Pezizomycotina</taxon>
        <taxon>Dothideomycetes</taxon>
        <taxon>Pleosporomycetidae</taxon>
        <taxon>Pleosporales</taxon>
        <taxon>Pleosporales incertae sedis</taxon>
        <taxon>Massariosphaeria</taxon>
    </lineage>
</organism>
<proteinExistence type="predicted"/>
<dbReference type="AlphaFoldDB" id="A0A7C8M2S2"/>
<evidence type="ECO:0000256" key="1">
    <source>
        <dbReference type="SAM" id="MobiDB-lite"/>
    </source>
</evidence>